<sequence length="287" mass="31844">MKPLGAQQRPADGCCQCRGELSNSTVDVQRKGRGLRMTTPLHHTFRIHNTRAVSVSALLLWALQVCRSSEMLWFSEKAVQLCLCSCLVIGLCCWAEDTGSFPEGSGENNFEEWGSGSSFLHLFHNFPADSPFTTETPGKLANCTQRFVLPSAPGVCWEHVVGPEEFTQSRLLLLQNRAALQAVSNSSGVEEGGLSYELQAKDEVQGIYADHRSAAETMLTMEKVFVSLEEKRKEGIEQKVLTSMKENLISSRTAINNRQAVASILENKFSTLEQSLMNMQLRINKLV</sequence>
<evidence type="ECO:0000313" key="1">
    <source>
        <dbReference type="EMBL" id="KAK7899075.1"/>
    </source>
</evidence>
<name>A0AAW0NKK7_9GOBI</name>
<comment type="caution">
    <text evidence="1">The sequence shown here is derived from an EMBL/GenBank/DDBJ whole genome shotgun (WGS) entry which is preliminary data.</text>
</comment>
<evidence type="ECO:0000313" key="2">
    <source>
        <dbReference type="Proteomes" id="UP001460270"/>
    </source>
</evidence>
<accession>A0AAW0NKK7</accession>
<proteinExistence type="predicted"/>
<dbReference type="AlphaFoldDB" id="A0AAW0NKK7"/>
<gene>
    <name evidence="1" type="ORF">WMY93_019928</name>
</gene>
<protein>
    <submittedName>
        <fullName evidence="1">Uncharacterized protein</fullName>
    </submittedName>
</protein>
<organism evidence="1 2">
    <name type="scientific">Mugilogobius chulae</name>
    <name type="common">yellowstripe goby</name>
    <dbReference type="NCBI Taxonomy" id="88201"/>
    <lineage>
        <taxon>Eukaryota</taxon>
        <taxon>Metazoa</taxon>
        <taxon>Chordata</taxon>
        <taxon>Craniata</taxon>
        <taxon>Vertebrata</taxon>
        <taxon>Euteleostomi</taxon>
        <taxon>Actinopterygii</taxon>
        <taxon>Neopterygii</taxon>
        <taxon>Teleostei</taxon>
        <taxon>Neoteleostei</taxon>
        <taxon>Acanthomorphata</taxon>
        <taxon>Gobiaria</taxon>
        <taxon>Gobiiformes</taxon>
        <taxon>Gobioidei</taxon>
        <taxon>Gobiidae</taxon>
        <taxon>Gobionellinae</taxon>
        <taxon>Mugilogobius</taxon>
    </lineage>
</organism>
<dbReference type="Proteomes" id="UP001460270">
    <property type="component" value="Unassembled WGS sequence"/>
</dbReference>
<keyword evidence="2" id="KW-1185">Reference proteome</keyword>
<reference evidence="2" key="1">
    <citation type="submission" date="2024-04" db="EMBL/GenBank/DDBJ databases">
        <title>Salinicola lusitanus LLJ914,a marine bacterium isolated from the Okinawa Trough.</title>
        <authorList>
            <person name="Li J."/>
        </authorList>
    </citation>
    <scope>NUCLEOTIDE SEQUENCE [LARGE SCALE GENOMIC DNA]</scope>
</reference>
<dbReference type="EMBL" id="JBBPFD010000014">
    <property type="protein sequence ID" value="KAK7899075.1"/>
    <property type="molecule type" value="Genomic_DNA"/>
</dbReference>